<evidence type="ECO:0000313" key="2">
    <source>
        <dbReference type="Proteomes" id="UP000031599"/>
    </source>
</evidence>
<name>A0A0C2D8Z1_9BACT</name>
<comment type="caution">
    <text evidence="1">The sequence shown here is derived from an EMBL/GenBank/DDBJ whole genome shotgun (WGS) entry which is preliminary data.</text>
</comment>
<dbReference type="AlphaFoldDB" id="A0A0C2D8Z1"/>
<dbReference type="EMBL" id="JMCC02000038">
    <property type="protein sequence ID" value="KIG16447.1"/>
    <property type="molecule type" value="Genomic_DNA"/>
</dbReference>
<dbReference type="Proteomes" id="UP000031599">
    <property type="component" value="Unassembled WGS sequence"/>
</dbReference>
<accession>A0A0C2D8Z1</accession>
<reference evidence="1 2" key="1">
    <citation type="submission" date="2014-12" db="EMBL/GenBank/DDBJ databases">
        <title>Genome assembly of Enhygromyxa salina DSM 15201.</title>
        <authorList>
            <person name="Sharma G."/>
            <person name="Subramanian S."/>
        </authorList>
    </citation>
    <scope>NUCLEOTIDE SEQUENCE [LARGE SCALE GENOMIC DNA]</scope>
    <source>
        <strain evidence="1 2">DSM 15201</strain>
    </source>
</reference>
<organism evidence="1 2">
    <name type="scientific">Enhygromyxa salina</name>
    <dbReference type="NCBI Taxonomy" id="215803"/>
    <lineage>
        <taxon>Bacteria</taxon>
        <taxon>Pseudomonadati</taxon>
        <taxon>Myxococcota</taxon>
        <taxon>Polyangia</taxon>
        <taxon>Nannocystales</taxon>
        <taxon>Nannocystaceae</taxon>
        <taxon>Enhygromyxa</taxon>
    </lineage>
</organism>
<sequence length="63" mass="6996">MLACDSAWIDVVLGERCRCTCATTRKQAQLSTDASIRTTTASIECNLRNQHCWTPRRPSIPSA</sequence>
<gene>
    <name evidence="1" type="ORF">DB30_04491</name>
</gene>
<proteinExistence type="predicted"/>
<evidence type="ECO:0000313" key="1">
    <source>
        <dbReference type="EMBL" id="KIG16447.1"/>
    </source>
</evidence>
<protein>
    <submittedName>
        <fullName evidence="1">Uncharacterized protein</fullName>
    </submittedName>
</protein>